<gene>
    <name evidence="1" type="ORF">GS397_06935</name>
</gene>
<evidence type="ECO:0000313" key="1">
    <source>
        <dbReference type="EMBL" id="QHD66804.1"/>
    </source>
</evidence>
<dbReference type="AlphaFoldDB" id="A0A6P1GEZ2"/>
<protein>
    <submittedName>
        <fullName evidence="1">Uncharacterized protein</fullName>
    </submittedName>
</protein>
<dbReference type="RefSeq" id="WP_159366029.1">
    <property type="nucleotide sequence ID" value="NZ_CP047218.1"/>
</dbReference>
<accession>A0A6P1GEZ2</accession>
<dbReference type="EMBL" id="CP047218">
    <property type="protein sequence ID" value="QHD66804.1"/>
    <property type="molecule type" value="Genomic_DNA"/>
</dbReference>
<proteinExistence type="predicted"/>
<evidence type="ECO:0000313" key="2">
    <source>
        <dbReference type="Proteomes" id="UP000464086"/>
    </source>
</evidence>
<name>A0A6P1GEZ2_SPHYA</name>
<dbReference type="Proteomes" id="UP000464086">
    <property type="component" value="Chromosome"/>
</dbReference>
<reference evidence="1 2" key="1">
    <citation type="submission" date="2019-12" db="EMBL/GenBank/DDBJ databases">
        <title>Functional and genomic insights into the Sphingobium yanoikuyae YC-JY1, a bacterium efficiently degrading bisphenol A.</title>
        <authorList>
            <person name="Jia Y."/>
            <person name="Li X."/>
            <person name="Wang J."/>
            <person name="Eltoukhy A."/>
            <person name="Lamraoui I."/>
            <person name="Yan Y."/>
        </authorList>
    </citation>
    <scope>NUCLEOTIDE SEQUENCE [LARGE SCALE GENOMIC DNA]</scope>
    <source>
        <strain evidence="1 2">YC-JY1</strain>
    </source>
</reference>
<sequence length="112" mass="12507">MDKLEEAFVALNAHIDLHGKKGPRNGFVEVAKDLGMSFSDLSDANDIHQFFTMAEGDAKLTLIYLMVPVAEENPIEENYWLELSGRGPASHARVWHFKGGQLVDNEPLRRAA</sequence>
<organism evidence="1 2">
    <name type="scientific">Sphingobium yanoikuyae</name>
    <name type="common">Sphingomonas yanoikuyae</name>
    <dbReference type="NCBI Taxonomy" id="13690"/>
    <lineage>
        <taxon>Bacteria</taxon>
        <taxon>Pseudomonadati</taxon>
        <taxon>Pseudomonadota</taxon>
        <taxon>Alphaproteobacteria</taxon>
        <taxon>Sphingomonadales</taxon>
        <taxon>Sphingomonadaceae</taxon>
        <taxon>Sphingobium</taxon>
    </lineage>
</organism>